<accession>A0AAN5I4I5</accession>
<comment type="caution">
    <text evidence="1">The sequence shown here is derived from an EMBL/GenBank/DDBJ whole genome shotgun (WGS) entry which is preliminary data.</text>
</comment>
<proteinExistence type="predicted"/>
<reference evidence="2" key="1">
    <citation type="submission" date="2022-10" db="EMBL/GenBank/DDBJ databases">
        <title>Genome assembly of Pristionchus species.</title>
        <authorList>
            <person name="Yoshida K."/>
            <person name="Sommer R.J."/>
        </authorList>
    </citation>
    <scope>NUCLEOTIDE SEQUENCE [LARGE SCALE GENOMIC DNA]</scope>
    <source>
        <strain evidence="2">RS5460</strain>
    </source>
</reference>
<evidence type="ECO:0000313" key="2">
    <source>
        <dbReference type="Proteomes" id="UP001328107"/>
    </source>
</evidence>
<name>A0AAN5I4I5_9BILA</name>
<feature type="non-terminal residue" evidence="1">
    <location>
        <position position="1"/>
    </location>
</feature>
<dbReference type="EMBL" id="BTRK01000004">
    <property type="protein sequence ID" value="GMR50506.1"/>
    <property type="molecule type" value="Genomic_DNA"/>
</dbReference>
<sequence length="148" mass="17326">EERRWAKVRIDELTSKVAEYEQLLQQSHQDSDAKAINDDDTSKRMKELGQRLIDVASELDEERKWAKERIDELTSKVCEYELLLQQSCQDSDAKTINDDDNSKKMKELEQKLIICACILQLLCGFTCRIDELTSKIAEYEIQLQQPRQ</sequence>
<gene>
    <name evidence="1" type="ORF">PMAYCL1PPCAC_20701</name>
</gene>
<keyword evidence="2" id="KW-1185">Reference proteome</keyword>
<protein>
    <submittedName>
        <fullName evidence="1">Uncharacterized protein</fullName>
    </submittedName>
</protein>
<evidence type="ECO:0000313" key="1">
    <source>
        <dbReference type="EMBL" id="GMR50506.1"/>
    </source>
</evidence>
<dbReference type="Proteomes" id="UP001328107">
    <property type="component" value="Unassembled WGS sequence"/>
</dbReference>
<organism evidence="1 2">
    <name type="scientific">Pristionchus mayeri</name>
    <dbReference type="NCBI Taxonomy" id="1317129"/>
    <lineage>
        <taxon>Eukaryota</taxon>
        <taxon>Metazoa</taxon>
        <taxon>Ecdysozoa</taxon>
        <taxon>Nematoda</taxon>
        <taxon>Chromadorea</taxon>
        <taxon>Rhabditida</taxon>
        <taxon>Rhabditina</taxon>
        <taxon>Diplogasteromorpha</taxon>
        <taxon>Diplogasteroidea</taxon>
        <taxon>Neodiplogasteridae</taxon>
        <taxon>Pristionchus</taxon>
    </lineage>
</organism>
<dbReference type="AlphaFoldDB" id="A0AAN5I4I5"/>
<feature type="non-terminal residue" evidence="1">
    <location>
        <position position="148"/>
    </location>
</feature>